<feature type="region of interest" description="Disordered" evidence="1">
    <location>
        <begin position="105"/>
        <end position="135"/>
    </location>
</feature>
<organism evidence="2 3">
    <name type="scientific">Callosobruchus maculatus</name>
    <name type="common">Southern cowpea weevil</name>
    <name type="synonym">Pulse bruchid</name>
    <dbReference type="NCBI Taxonomy" id="64391"/>
    <lineage>
        <taxon>Eukaryota</taxon>
        <taxon>Metazoa</taxon>
        <taxon>Ecdysozoa</taxon>
        <taxon>Arthropoda</taxon>
        <taxon>Hexapoda</taxon>
        <taxon>Insecta</taxon>
        <taxon>Pterygota</taxon>
        <taxon>Neoptera</taxon>
        <taxon>Endopterygota</taxon>
        <taxon>Coleoptera</taxon>
        <taxon>Polyphaga</taxon>
        <taxon>Cucujiformia</taxon>
        <taxon>Chrysomeloidea</taxon>
        <taxon>Chrysomelidae</taxon>
        <taxon>Bruchinae</taxon>
        <taxon>Bruchini</taxon>
        <taxon>Callosobruchus</taxon>
    </lineage>
</organism>
<dbReference type="EMBL" id="CAACVG010010130">
    <property type="protein sequence ID" value="VEN55100.1"/>
    <property type="molecule type" value="Genomic_DNA"/>
</dbReference>
<accession>A0A653D4J9</accession>
<dbReference type="Proteomes" id="UP000410492">
    <property type="component" value="Unassembled WGS sequence"/>
</dbReference>
<evidence type="ECO:0000313" key="3">
    <source>
        <dbReference type="Proteomes" id="UP000410492"/>
    </source>
</evidence>
<proteinExistence type="predicted"/>
<sequence>MVHTRKGPHKEDEDPINYIFKKTNQLVNKINTLEETIQNLIVENQKITTILEKIHGKDGLDASYSTDVSDATVVEQETYQNNKDSHENHQDKTPRIIDVPKNCTKTASLDSQKNNADRQRRRNKNKGRTAVFGNGDGDKSNITAVKRKTWVYVGRIAPATGVTGMKNHCDAVFPGRLVDIELLPQWKNSRTEAFKIKIDQDMLDAKHTVIEIILLNFKVFKRYHASPGLITKEEEWTPVDVKVIDNSLSDHNTILCNTNLGSTPKVSHTEFKRNFNAHYVNCFKQDLYNHNWSHLYEHRNLDNAFNDFYGVCLEYFNTHFPLKKYDVRPNTKVWVNDSVKISSSNLKDLFQLKKTFPDLVPIYDEAKKAHMKHTGRIRSKSVRLDCRYVERVTKDVGEEHALCEEDPN</sequence>
<gene>
    <name evidence="2" type="ORF">CALMAC_LOCUS14372</name>
</gene>
<dbReference type="OrthoDB" id="10422335at2759"/>
<evidence type="ECO:0000256" key="1">
    <source>
        <dbReference type="SAM" id="MobiDB-lite"/>
    </source>
</evidence>
<feature type="compositionally biased region" description="Polar residues" evidence="1">
    <location>
        <begin position="105"/>
        <end position="114"/>
    </location>
</feature>
<evidence type="ECO:0000313" key="2">
    <source>
        <dbReference type="EMBL" id="VEN55100.1"/>
    </source>
</evidence>
<dbReference type="AlphaFoldDB" id="A0A653D4J9"/>
<protein>
    <submittedName>
        <fullName evidence="2">Uncharacterized protein</fullName>
    </submittedName>
</protein>
<reference evidence="2 3" key="1">
    <citation type="submission" date="2019-01" db="EMBL/GenBank/DDBJ databases">
        <authorList>
            <person name="Sayadi A."/>
        </authorList>
    </citation>
    <scope>NUCLEOTIDE SEQUENCE [LARGE SCALE GENOMIC DNA]</scope>
</reference>
<keyword evidence="3" id="KW-1185">Reference proteome</keyword>
<name>A0A653D4J9_CALMS</name>